<sequence length="325" mass="35774">MIVLGIETSCDDTGIAVVKDGSLICEVRSTQEEVHKKFGGVVPEVASREHFKTLLPLYNMIKERFSEHIDAVAVTVGPGLPGSLSLGLCFAKTIALCERVKIVGVNHLEAHLLACLLEYRYPKFPALGVIVSGGHTEMVLWSGWGVYKRIGWTVDDAIGEVIDKIGREMGISYPAGSEMERLSRSTTYEIKIPKLKMEGYMMSFSGIKTAALREFRKITLKEDYPAFALGLQNSLFSSLSSKIERVVQDYKIKEIVLGGGVAANKILRDKVGEVCSKHNLGFIVPSPKFCADNAAMVAICGYDMILRGISDDLSLDYRSDWKIKA</sequence>
<dbReference type="GO" id="GO:0005737">
    <property type="term" value="C:cytoplasm"/>
    <property type="evidence" value="ECO:0007669"/>
    <property type="project" value="UniProtKB-SubCell"/>
</dbReference>
<keyword evidence="4 7" id="KW-0408">Iron</keyword>
<name>A0A2R4W247_THEAF</name>
<dbReference type="PRINTS" id="PR00789">
    <property type="entry name" value="OSIALOPTASE"/>
</dbReference>
<feature type="domain" description="Gcp-like" evidence="8">
    <location>
        <begin position="23"/>
        <end position="298"/>
    </location>
</feature>
<comment type="cofactor">
    <cofactor evidence="7">
        <name>Fe(2+)</name>
        <dbReference type="ChEBI" id="CHEBI:29033"/>
    </cofactor>
    <text evidence="7">Binds 1 Fe(2+) ion per subunit.</text>
</comment>
<keyword evidence="5 7" id="KW-0012">Acyltransferase</keyword>
<dbReference type="EC" id="2.3.1.234" evidence="7"/>
<comment type="similarity">
    <text evidence="7">Belongs to the KAE1 / TsaD family.</text>
</comment>
<dbReference type="InterPro" id="IPR017861">
    <property type="entry name" value="KAE1/TsaD"/>
</dbReference>
<keyword evidence="3 7" id="KW-0479">Metal-binding</keyword>
<evidence type="ECO:0000313" key="10">
    <source>
        <dbReference type="Proteomes" id="UP000244792"/>
    </source>
</evidence>
<dbReference type="OrthoDB" id="9806197at2"/>
<keyword evidence="2 7" id="KW-0819">tRNA processing</keyword>
<dbReference type="NCBIfam" id="TIGR03723">
    <property type="entry name" value="T6A_TsaD_YgjD"/>
    <property type="match status" value="1"/>
</dbReference>
<keyword evidence="10" id="KW-1185">Reference proteome</keyword>
<accession>A0A2R4W247</accession>
<dbReference type="NCBIfam" id="TIGR00329">
    <property type="entry name" value="gcp_kae1"/>
    <property type="match status" value="1"/>
</dbReference>
<dbReference type="HAMAP" id="MF_01445">
    <property type="entry name" value="TsaD"/>
    <property type="match status" value="1"/>
</dbReference>
<feature type="binding site" evidence="7">
    <location>
        <begin position="130"/>
        <end position="134"/>
    </location>
    <ligand>
        <name>substrate</name>
    </ligand>
</feature>
<comment type="subcellular location">
    <subcellularLocation>
        <location evidence="7">Cytoplasm</location>
    </subcellularLocation>
</comment>
<dbReference type="PANTHER" id="PTHR11735:SF6">
    <property type="entry name" value="TRNA N6-ADENOSINE THREONYLCARBAMOYLTRANSFERASE, MITOCHONDRIAL"/>
    <property type="match status" value="1"/>
</dbReference>
<comment type="catalytic activity">
    <reaction evidence="6 7">
        <text>L-threonylcarbamoyladenylate + adenosine(37) in tRNA = N(6)-L-threonylcarbamoyladenosine(37) in tRNA + AMP + H(+)</text>
        <dbReference type="Rhea" id="RHEA:37059"/>
        <dbReference type="Rhea" id="RHEA-COMP:10162"/>
        <dbReference type="Rhea" id="RHEA-COMP:10163"/>
        <dbReference type="ChEBI" id="CHEBI:15378"/>
        <dbReference type="ChEBI" id="CHEBI:73682"/>
        <dbReference type="ChEBI" id="CHEBI:74411"/>
        <dbReference type="ChEBI" id="CHEBI:74418"/>
        <dbReference type="ChEBI" id="CHEBI:456215"/>
        <dbReference type="EC" id="2.3.1.234"/>
    </reaction>
</comment>
<keyword evidence="1 7" id="KW-0808">Transferase</keyword>
<feature type="binding site" evidence="7">
    <location>
        <position position="292"/>
    </location>
    <ligand>
        <name>Fe cation</name>
        <dbReference type="ChEBI" id="CHEBI:24875"/>
    </ligand>
</feature>
<reference evidence="9 10" key="1">
    <citation type="submission" date="2017-04" db="EMBL/GenBank/DDBJ databases">
        <title>Genomic insights into metabolism of Thermodesulfobium acidiphilum.</title>
        <authorList>
            <person name="Toshchakov S.V."/>
            <person name="Frolov E.N."/>
            <person name="Kublanov I.V."/>
            <person name="Samarov N.I."/>
            <person name="Novikov A."/>
            <person name="Lebedinsky A.V."/>
            <person name="Bonch-Osmolovskaya E.A."/>
            <person name="Chernyh N.A."/>
        </authorList>
    </citation>
    <scope>NUCLEOTIDE SEQUENCE [LARGE SCALE GENOMIC DNA]</scope>
    <source>
        <strain evidence="9 10">3127-1</strain>
    </source>
</reference>
<evidence type="ECO:0000256" key="6">
    <source>
        <dbReference type="ARBA" id="ARBA00048117"/>
    </source>
</evidence>
<dbReference type="GO" id="GO:0002949">
    <property type="term" value="P:tRNA threonylcarbamoyladenosine modification"/>
    <property type="evidence" value="ECO:0007669"/>
    <property type="project" value="UniProtKB-UniRule"/>
</dbReference>
<evidence type="ECO:0000256" key="1">
    <source>
        <dbReference type="ARBA" id="ARBA00022679"/>
    </source>
</evidence>
<dbReference type="GO" id="GO:0061711">
    <property type="term" value="F:tRNA N(6)-L-threonylcarbamoyladenine synthase activity"/>
    <property type="evidence" value="ECO:0007669"/>
    <property type="project" value="UniProtKB-EC"/>
</dbReference>
<evidence type="ECO:0000256" key="3">
    <source>
        <dbReference type="ARBA" id="ARBA00022723"/>
    </source>
</evidence>
<dbReference type="SUPFAM" id="SSF53067">
    <property type="entry name" value="Actin-like ATPase domain"/>
    <property type="match status" value="1"/>
</dbReference>
<dbReference type="GO" id="GO:0005506">
    <property type="term" value="F:iron ion binding"/>
    <property type="evidence" value="ECO:0007669"/>
    <property type="project" value="UniProtKB-UniRule"/>
</dbReference>
<feature type="binding site" evidence="7">
    <location>
        <position position="111"/>
    </location>
    <ligand>
        <name>Fe cation</name>
        <dbReference type="ChEBI" id="CHEBI:24875"/>
    </ligand>
</feature>
<evidence type="ECO:0000256" key="4">
    <source>
        <dbReference type="ARBA" id="ARBA00023004"/>
    </source>
</evidence>
<dbReference type="AlphaFoldDB" id="A0A2R4W247"/>
<evidence type="ECO:0000313" key="9">
    <source>
        <dbReference type="EMBL" id="AWB10766.1"/>
    </source>
</evidence>
<keyword evidence="7" id="KW-0963">Cytoplasm</keyword>
<evidence type="ECO:0000256" key="5">
    <source>
        <dbReference type="ARBA" id="ARBA00023315"/>
    </source>
</evidence>
<evidence type="ECO:0000256" key="7">
    <source>
        <dbReference type="HAMAP-Rule" id="MF_01445"/>
    </source>
</evidence>
<feature type="binding site" evidence="7">
    <location>
        <position position="264"/>
    </location>
    <ligand>
        <name>substrate</name>
    </ligand>
</feature>
<evidence type="ECO:0000259" key="8">
    <source>
        <dbReference type="Pfam" id="PF00814"/>
    </source>
</evidence>
<dbReference type="PANTHER" id="PTHR11735">
    <property type="entry name" value="TRNA N6-ADENOSINE THREONYLCARBAMOYLTRANSFERASE"/>
    <property type="match status" value="1"/>
</dbReference>
<proteinExistence type="inferred from homology"/>
<feature type="binding site" evidence="7">
    <location>
        <position position="163"/>
    </location>
    <ligand>
        <name>substrate</name>
    </ligand>
</feature>
<dbReference type="InterPro" id="IPR000905">
    <property type="entry name" value="Gcp-like_dom"/>
</dbReference>
<feature type="binding site" evidence="7">
    <location>
        <position position="107"/>
    </location>
    <ligand>
        <name>Fe cation</name>
        <dbReference type="ChEBI" id="CHEBI:24875"/>
    </ligand>
</feature>
<dbReference type="Proteomes" id="UP000244792">
    <property type="component" value="Chromosome"/>
</dbReference>
<dbReference type="RefSeq" id="WP_108309546.1">
    <property type="nucleotide sequence ID" value="NZ_CP020921.1"/>
</dbReference>
<dbReference type="InterPro" id="IPR043129">
    <property type="entry name" value="ATPase_NBD"/>
</dbReference>
<dbReference type="InterPro" id="IPR022450">
    <property type="entry name" value="TsaD"/>
</dbReference>
<organism evidence="9 10">
    <name type="scientific">Thermodesulfobium acidiphilum</name>
    <dbReference type="NCBI Taxonomy" id="1794699"/>
    <lineage>
        <taxon>Bacteria</taxon>
        <taxon>Pseudomonadati</taxon>
        <taxon>Thermodesulfobiota</taxon>
        <taxon>Thermodesulfobiia</taxon>
        <taxon>Thermodesulfobiales</taxon>
        <taxon>Thermodesulfobiaceae</taxon>
        <taxon>Thermodesulfobium</taxon>
    </lineage>
</organism>
<gene>
    <name evidence="7" type="primary">tsaD</name>
    <name evidence="9" type="ORF">TDSAC_1426</name>
</gene>
<feature type="binding site" evidence="7">
    <location>
        <position position="180"/>
    </location>
    <ligand>
        <name>substrate</name>
    </ligand>
</feature>
<comment type="function">
    <text evidence="7">Required for the formation of a threonylcarbamoyl group on adenosine at position 37 (t(6)A37) in tRNAs that read codons beginning with adenine. Is involved in the transfer of the threonylcarbamoyl moiety of threonylcarbamoyl-AMP (TC-AMP) to the N6 group of A37, together with TsaE and TsaB. TsaD likely plays a direct catalytic role in this reaction.</text>
</comment>
<feature type="binding site" evidence="7">
    <location>
        <position position="176"/>
    </location>
    <ligand>
        <name>substrate</name>
    </ligand>
</feature>
<dbReference type="Pfam" id="PF00814">
    <property type="entry name" value="TsaD"/>
    <property type="match status" value="1"/>
</dbReference>
<evidence type="ECO:0000256" key="2">
    <source>
        <dbReference type="ARBA" id="ARBA00022694"/>
    </source>
</evidence>
<dbReference type="KEGG" id="taci:TDSAC_1426"/>
<dbReference type="Gene3D" id="3.30.420.40">
    <property type="match status" value="2"/>
</dbReference>
<dbReference type="EMBL" id="CP020921">
    <property type="protein sequence ID" value="AWB10766.1"/>
    <property type="molecule type" value="Genomic_DNA"/>
</dbReference>
<protein>
    <recommendedName>
        <fullName evidence="7">tRNA N6-adenosine threonylcarbamoyltransferase</fullName>
        <ecNumber evidence="7">2.3.1.234</ecNumber>
    </recommendedName>
    <alternativeName>
        <fullName evidence="7">N6-L-threonylcarbamoyladenine synthase</fullName>
        <shortName evidence="7">t(6)A synthase</shortName>
    </alternativeName>
    <alternativeName>
        <fullName evidence="7">t(6)A37 threonylcarbamoyladenosine biosynthesis protein TsaD</fullName>
    </alternativeName>
    <alternativeName>
        <fullName evidence="7">tRNA threonylcarbamoyladenosine biosynthesis protein TsaD</fullName>
    </alternativeName>
</protein>